<feature type="repeat" description="PPR" evidence="3">
    <location>
        <begin position="903"/>
        <end position="937"/>
    </location>
</feature>
<organism evidence="6 7">
    <name type="scientific">Trema orientale</name>
    <name type="common">Charcoal tree</name>
    <name type="synonym">Celtis orientalis</name>
    <dbReference type="NCBI Taxonomy" id="63057"/>
    <lineage>
        <taxon>Eukaryota</taxon>
        <taxon>Viridiplantae</taxon>
        <taxon>Streptophyta</taxon>
        <taxon>Embryophyta</taxon>
        <taxon>Tracheophyta</taxon>
        <taxon>Spermatophyta</taxon>
        <taxon>Magnoliopsida</taxon>
        <taxon>eudicotyledons</taxon>
        <taxon>Gunneridae</taxon>
        <taxon>Pentapetalae</taxon>
        <taxon>rosids</taxon>
        <taxon>fabids</taxon>
        <taxon>Rosales</taxon>
        <taxon>Cannabaceae</taxon>
        <taxon>Trema</taxon>
    </lineage>
</organism>
<dbReference type="FunFam" id="1.25.40.10:FF:000366">
    <property type="entry name" value="Pentatricopeptide (PPR) repeat-containing protein"/>
    <property type="match status" value="1"/>
</dbReference>
<feature type="repeat" description="PPR" evidence="3">
    <location>
        <begin position="397"/>
        <end position="427"/>
    </location>
</feature>
<dbReference type="FunFam" id="1.25.40.10:FF:000381">
    <property type="entry name" value="Pentatricopeptide repeat-containing protein"/>
    <property type="match status" value="2"/>
</dbReference>
<dbReference type="PANTHER" id="PTHR47926:SF506">
    <property type="entry name" value="TETRATRICOPEPTIDE REPEAT-LIKE SUPERFAMILY PROTEIN ISOFORM 1"/>
    <property type="match status" value="1"/>
</dbReference>
<dbReference type="AlphaFoldDB" id="A0A2P5CB71"/>
<feature type="repeat" description="PPR" evidence="3">
    <location>
        <begin position="700"/>
        <end position="734"/>
    </location>
</feature>
<dbReference type="PROSITE" id="PS51375">
    <property type="entry name" value="PPR"/>
    <property type="match status" value="7"/>
</dbReference>
<dbReference type="InterPro" id="IPR002885">
    <property type="entry name" value="PPR_rpt"/>
</dbReference>
<dbReference type="EMBL" id="JXTC01000388">
    <property type="protein sequence ID" value="PON58282.1"/>
    <property type="molecule type" value="Genomic_DNA"/>
</dbReference>
<evidence type="ECO:0000313" key="6">
    <source>
        <dbReference type="EMBL" id="PON58282.1"/>
    </source>
</evidence>
<dbReference type="InterPro" id="IPR046849">
    <property type="entry name" value="E2_motif"/>
</dbReference>
<dbReference type="GO" id="GO:0003723">
    <property type="term" value="F:RNA binding"/>
    <property type="evidence" value="ECO:0007669"/>
    <property type="project" value="InterPro"/>
</dbReference>
<keyword evidence="7" id="KW-1185">Reference proteome</keyword>
<evidence type="ECO:0000256" key="3">
    <source>
        <dbReference type="PROSITE-ProRule" id="PRU00708"/>
    </source>
</evidence>
<dbReference type="InParanoid" id="A0A2P5CB71"/>
<evidence type="ECO:0000313" key="7">
    <source>
        <dbReference type="Proteomes" id="UP000237000"/>
    </source>
</evidence>
<dbReference type="InterPro" id="IPR046960">
    <property type="entry name" value="PPR_At4g14850-like_plant"/>
</dbReference>
<sequence>MGSEKKSKEKKIRKRRSSSSSSEDEGRRKRQKSVEDEEEEEERRTRKHTSGDKKEKLKDKKSSKDKKSKDKHEGKHRKGDRNSKYEFHELSNDDYFSKNNEFATWLKDEKKIFFSDLSSESAREMFADFVKAWNKRKLDKRYYEGIDSGPRTAHKWKIKVTQSLNKEPKLAGCCRILPASARVSSLPQQPSSFLHLFHRRSHLNAQVISVPCLEEVPDYGIKYLSCHPNHEISSFAQKGFSEITKEITGRALHGLCLKGFVPFGVFYSNTLVNMYSKFGRIGLARYTFDDMSERNEASRNTMMSGYVRVRAYPEAIGFFKEMLESGVRASSFMVASLVTACDKSASMFGEGLQVHGFLVKIGLLGDVFVGTSLLHFYGTYGLVSDAQKLFEEMPERNVVTWTSLMVGYSDKGDFEKVVDMYRNMRHERTCGNENTIAVVLKTCGLLGDEFLGLQVLGHVLKAGLETNVSVANSLIAMFGSHGNVDEACYVFYCMVEHDTISWNSIISAYAHNWLCEESLRRFYWMRHVHKEVNSTTVSTLLTVCSSVDNLKWGRGLHGLVMKMGLQSNVCVGNTLLNMYSEAGKPEDAESVFETMPERDLISWNSMVACYVQNEESQKALDLFAKVHQMRKTISYVTVTSALAACSNKEFIVEGKILHALAIIAGLQTNLVIGNALVTMYGKSGLTAESRNVLRLMPKRDEVTWNALIGCHAENEEPNEALEAFNLMKEEGIPANYITIINLLGSFSTPDDLQKQGISIHGHILRTGFDSDKSVQTSLITMYAKCGDLFSSSFMFDRLSTTHSITWNAIIAANAHHGRGEEVLKLILKMISAGMCLDQFSLSVALSVSADLAILEEGQQLHGLVVKLGFESDHYVTNAAMDMYGKCGEMDDVLRILPSPFKRSRLSWNTLISSFARQGCFQKAKETFHEMLKWGEKPDHVTFVSLLSACSHGGLVDEGLEYYASMQTKFSVPPAIEHCCCIIDLLGRSGRLAEAEDFIKQMPVPPNDLVWRSMLSSCKIHRNLELGRKAAERLLELDPSDDSAYVLYSNVCATTGRWDDVESVRTLMGTKNIKKQPACSWVKLRNQISKFGMGEKSHPQIQQIYNKLGELMKMIREAGYVADTSYALHDTDEEQKEQNLWNHSERIALAFSLINTPEGSTIKVFKNLRVCGDCHSVFKFVSGIVGRKIVLRDPFRFHQFSDGKCSCSDYW</sequence>
<proteinExistence type="inferred from homology"/>
<dbReference type="Pfam" id="PF20431">
    <property type="entry name" value="E_motif"/>
    <property type="match status" value="1"/>
</dbReference>
<accession>A0A2P5CB71</accession>
<dbReference type="InterPro" id="IPR046848">
    <property type="entry name" value="E_motif"/>
</dbReference>
<gene>
    <name evidence="6" type="ORF">TorRG33x02_291540</name>
</gene>
<dbReference type="Gene3D" id="1.25.40.10">
    <property type="entry name" value="Tetratricopeptide repeat domain"/>
    <property type="match status" value="8"/>
</dbReference>
<dbReference type="FunFam" id="1.25.40.10:FF:000285">
    <property type="entry name" value="Pentatricopeptide repeat-containing protein, chloroplastic"/>
    <property type="match status" value="1"/>
</dbReference>
<dbReference type="FunCoup" id="A0A2P5CB71">
    <property type="interactions" value="363"/>
</dbReference>
<dbReference type="PANTHER" id="PTHR47926">
    <property type="entry name" value="PENTATRICOPEPTIDE REPEAT-CONTAINING PROTEIN"/>
    <property type="match status" value="1"/>
</dbReference>
<dbReference type="Pfam" id="PF13041">
    <property type="entry name" value="PPR_2"/>
    <property type="match status" value="2"/>
</dbReference>
<feature type="compositionally biased region" description="Basic and acidic residues" evidence="4">
    <location>
        <begin position="49"/>
        <end position="73"/>
    </location>
</feature>
<feature type="repeat" description="PPR" evidence="3">
    <location>
        <begin position="938"/>
        <end position="972"/>
    </location>
</feature>
<protein>
    <submittedName>
        <fullName evidence="6">DYW domain containing protein</fullName>
    </submittedName>
</protein>
<comment type="caution">
    <text evidence="6">The sequence shown here is derived from an EMBL/GenBank/DDBJ whole genome shotgun (WGS) entry which is preliminary data.</text>
</comment>
<feature type="repeat" description="PPR" evidence="3">
    <location>
        <begin position="802"/>
        <end position="836"/>
    </location>
</feature>
<reference evidence="7" key="1">
    <citation type="submission" date="2016-06" db="EMBL/GenBank/DDBJ databases">
        <title>Parallel loss of symbiosis genes in relatives of nitrogen-fixing non-legume Parasponia.</title>
        <authorList>
            <person name="Van Velzen R."/>
            <person name="Holmer R."/>
            <person name="Bu F."/>
            <person name="Rutten L."/>
            <person name="Van Zeijl A."/>
            <person name="Liu W."/>
            <person name="Santuari L."/>
            <person name="Cao Q."/>
            <person name="Sharma T."/>
            <person name="Shen D."/>
            <person name="Roswanjaya Y."/>
            <person name="Wardhani T."/>
            <person name="Kalhor M.S."/>
            <person name="Jansen J."/>
            <person name="Van den Hoogen J."/>
            <person name="Gungor B."/>
            <person name="Hartog M."/>
            <person name="Hontelez J."/>
            <person name="Verver J."/>
            <person name="Yang W.-C."/>
            <person name="Schijlen E."/>
            <person name="Repin R."/>
            <person name="Schilthuizen M."/>
            <person name="Schranz E."/>
            <person name="Heidstra R."/>
            <person name="Miyata K."/>
            <person name="Fedorova E."/>
            <person name="Kohlen W."/>
            <person name="Bisseling T."/>
            <person name="Smit S."/>
            <person name="Geurts R."/>
        </authorList>
    </citation>
    <scope>NUCLEOTIDE SEQUENCE [LARGE SCALE GENOMIC DNA]</scope>
    <source>
        <strain evidence="7">cv. RG33-2</strain>
    </source>
</reference>
<dbReference type="InterPro" id="IPR032867">
    <property type="entry name" value="DYW_dom"/>
</dbReference>
<evidence type="ECO:0000256" key="1">
    <source>
        <dbReference type="ARBA" id="ARBA00006643"/>
    </source>
</evidence>
<dbReference type="NCBIfam" id="TIGR00756">
    <property type="entry name" value="PPR"/>
    <property type="match status" value="5"/>
</dbReference>
<dbReference type="GO" id="GO:0008270">
    <property type="term" value="F:zinc ion binding"/>
    <property type="evidence" value="ECO:0007669"/>
    <property type="project" value="InterPro"/>
</dbReference>
<feature type="region of interest" description="Disordered" evidence="4">
    <location>
        <begin position="1"/>
        <end position="84"/>
    </location>
</feature>
<feature type="domain" description="DYW" evidence="5">
    <location>
        <begin position="1118"/>
        <end position="1210"/>
    </location>
</feature>
<dbReference type="Pfam" id="PF20430">
    <property type="entry name" value="Eplus_motif"/>
    <property type="match status" value="1"/>
</dbReference>
<feature type="compositionally biased region" description="Basic residues" evidence="4">
    <location>
        <begin position="8"/>
        <end position="17"/>
    </location>
</feature>
<feature type="repeat" description="PPR" evidence="3">
    <location>
        <begin position="295"/>
        <end position="329"/>
    </location>
</feature>
<dbReference type="Proteomes" id="UP000237000">
    <property type="component" value="Unassembled WGS sequence"/>
</dbReference>
<dbReference type="InterPro" id="IPR011990">
    <property type="entry name" value="TPR-like_helical_dom_sf"/>
</dbReference>
<dbReference type="FunFam" id="1.25.40.10:FF:000073">
    <property type="entry name" value="Pentatricopeptide repeat-containing protein chloroplastic"/>
    <property type="match status" value="1"/>
</dbReference>
<dbReference type="FunFam" id="1.25.40.10:FF:000031">
    <property type="entry name" value="Pentatricopeptide repeat-containing protein mitochondrial"/>
    <property type="match status" value="1"/>
</dbReference>
<evidence type="ECO:0000256" key="4">
    <source>
        <dbReference type="SAM" id="MobiDB-lite"/>
    </source>
</evidence>
<name>A0A2P5CB71_TREOI</name>
<dbReference type="STRING" id="63057.A0A2P5CB71"/>
<dbReference type="OrthoDB" id="607373at2759"/>
<comment type="similarity">
    <text evidence="1">Belongs to the PPR family. PCMP-H subfamily.</text>
</comment>
<evidence type="ECO:0000259" key="5">
    <source>
        <dbReference type="Pfam" id="PF14432"/>
    </source>
</evidence>
<evidence type="ECO:0000256" key="2">
    <source>
        <dbReference type="ARBA" id="ARBA00022737"/>
    </source>
</evidence>
<feature type="repeat" description="PPR" evidence="3">
    <location>
        <begin position="568"/>
        <end position="602"/>
    </location>
</feature>
<dbReference type="Pfam" id="PF14432">
    <property type="entry name" value="DYW_deaminase"/>
    <property type="match status" value="1"/>
</dbReference>
<dbReference type="SUPFAM" id="SSF48452">
    <property type="entry name" value="TPR-like"/>
    <property type="match status" value="1"/>
</dbReference>
<dbReference type="GO" id="GO:0009451">
    <property type="term" value="P:RNA modification"/>
    <property type="evidence" value="ECO:0007669"/>
    <property type="project" value="InterPro"/>
</dbReference>
<keyword evidence="2" id="KW-0677">Repeat</keyword>
<dbReference type="Pfam" id="PF01535">
    <property type="entry name" value="PPR"/>
    <property type="match status" value="10"/>
</dbReference>